<name>A0A8J7B709_9CYAN</name>
<dbReference type="Pfam" id="PF13673">
    <property type="entry name" value="Acetyltransf_10"/>
    <property type="match status" value="1"/>
</dbReference>
<proteinExistence type="predicted"/>
<sequence>MIATSLIQVATNNDIARIIDAMTLAFATDPIVRWMYPDSQQYLKQFPNFVKAFGSKSIENNTTYFIEGYKGAAFWFPPNTEPDEEALGNLLQQTVSHAEEVFGLLEQMSHYHPSEPCWYLGILGVDPIQQGQGYGSALMEDILALCDREKKVAYLESSKLSNIPFYERRGFEVMGQIQAGDSPTLFPMVRNPR</sequence>
<dbReference type="SUPFAM" id="SSF55729">
    <property type="entry name" value="Acyl-CoA N-acyltransferases (Nat)"/>
    <property type="match status" value="1"/>
</dbReference>
<organism evidence="2 3">
    <name type="scientific">Lusitaniella coriacea LEGE 07157</name>
    <dbReference type="NCBI Taxonomy" id="945747"/>
    <lineage>
        <taxon>Bacteria</taxon>
        <taxon>Bacillati</taxon>
        <taxon>Cyanobacteriota</taxon>
        <taxon>Cyanophyceae</taxon>
        <taxon>Spirulinales</taxon>
        <taxon>Lusitaniellaceae</taxon>
        <taxon>Lusitaniella</taxon>
    </lineage>
</organism>
<dbReference type="GO" id="GO:0016747">
    <property type="term" value="F:acyltransferase activity, transferring groups other than amino-acyl groups"/>
    <property type="evidence" value="ECO:0007669"/>
    <property type="project" value="InterPro"/>
</dbReference>
<dbReference type="InterPro" id="IPR000182">
    <property type="entry name" value="GNAT_dom"/>
</dbReference>
<dbReference type="PROSITE" id="PS51186">
    <property type="entry name" value="GNAT"/>
    <property type="match status" value="1"/>
</dbReference>
<dbReference type="AlphaFoldDB" id="A0A8J7B709"/>
<feature type="domain" description="N-acetyltransferase" evidence="1">
    <location>
        <begin position="111"/>
        <end position="193"/>
    </location>
</feature>
<dbReference type="EMBL" id="JADEWZ010000003">
    <property type="protein sequence ID" value="MBE9114811.1"/>
    <property type="molecule type" value="Genomic_DNA"/>
</dbReference>
<keyword evidence="3" id="KW-1185">Reference proteome</keyword>
<gene>
    <name evidence="2" type="ORF">IQ249_02770</name>
</gene>
<dbReference type="CDD" id="cd04301">
    <property type="entry name" value="NAT_SF"/>
    <property type="match status" value="1"/>
</dbReference>
<comment type="caution">
    <text evidence="2">The sequence shown here is derived from an EMBL/GenBank/DDBJ whole genome shotgun (WGS) entry which is preliminary data.</text>
</comment>
<dbReference type="InterPro" id="IPR052523">
    <property type="entry name" value="Trichothecene_AcTrans"/>
</dbReference>
<dbReference type="PANTHER" id="PTHR42791:SF1">
    <property type="entry name" value="N-ACETYLTRANSFERASE DOMAIN-CONTAINING PROTEIN"/>
    <property type="match status" value="1"/>
</dbReference>
<protein>
    <submittedName>
        <fullName evidence="2">GNAT family N-acetyltransferase</fullName>
    </submittedName>
</protein>
<dbReference type="InterPro" id="IPR016181">
    <property type="entry name" value="Acyl_CoA_acyltransferase"/>
</dbReference>
<evidence type="ECO:0000313" key="3">
    <source>
        <dbReference type="Proteomes" id="UP000654482"/>
    </source>
</evidence>
<evidence type="ECO:0000259" key="1">
    <source>
        <dbReference type="PROSITE" id="PS51186"/>
    </source>
</evidence>
<dbReference type="Gene3D" id="3.40.630.30">
    <property type="match status" value="1"/>
</dbReference>
<evidence type="ECO:0000313" key="2">
    <source>
        <dbReference type="EMBL" id="MBE9114811.1"/>
    </source>
</evidence>
<reference evidence="2" key="1">
    <citation type="submission" date="2020-10" db="EMBL/GenBank/DDBJ databases">
        <authorList>
            <person name="Castelo-Branco R."/>
            <person name="Eusebio N."/>
            <person name="Adriana R."/>
            <person name="Vieira A."/>
            <person name="Brugerolle De Fraissinette N."/>
            <person name="Rezende De Castro R."/>
            <person name="Schneider M.P."/>
            <person name="Vasconcelos V."/>
            <person name="Leao P.N."/>
        </authorList>
    </citation>
    <scope>NUCLEOTIDE SEQUENCE</scope>
    <source>
        <strain evidence="2">LEGE 07157</strain>
    </source>
</reference>
<dbReference type="Proteomes" id="UP000654482">
    <property type="component" value="Unassembled WGS sequence"/>
</dbReference>
<accession>A0A8J7B709</accession>
<dbReference type="PANTHER" id="PTHR42791">
    <property type="entry name" value="GNAT FAMILY ACETYLTRANSFERASE"/>
    <property type="match status" value="1"/>
</dbReference>
<dbReference type="RefSeq" id="WP_194027902.1">
    <property type="nucleotide sequence ID" value="NZ_JADEWZ010000003.1"/>
</dbReference>